<proteinExistence type="predicted"/>
<dbReference type="InterPro" id="IPR005330">
    <property type="entry name" value="MHYT_dom"/>
</dbReference>
<feature type="region of interest" description="Disordered" evidence="2">
    <location>
        <begin position="249"/>
        <end position="299"/>
    </location>
</feature>
<feature type="transmembrane region" description="Helical" evidence="1">
    <location>
        <begin position="146"/>
        <end position="165"/>
    </location>
</feature>
<evidence type="ECO:0000259" key="3">
    <source>
        <dbReference type="PROSITE" id="PS50924"/>
    </source>
</evidence>
<organism evidence="4 5">
    <name type="scientific">Murinocardiopsis flavida</name>
    <dbReference type="NCBI Taxonomy" id="645275"/>
    <lineage>
        <taxon>Bacteria</taxon>
        <taxon>Bacillati</taxon>
        <taxon>Actinomycetota</taxon>
        <taxon>Actinomycetes</taxon>
        <taxon>Streptosporangiales</taxon>
        <taxon>Nocardiopsidaceae</taxon>
        <taxon>Murinocardiopsis</taxon>
    </lineage>
</organism>
<evidence type="ECO:0000313" key="5">
    <source>
        <dbReference type="Proteomes" id="UP000240542"/>
    </source>
</evidence>
<feature type="transmembrane region" description="Helical" evidence="1">
    <location>
        <begin position="16"/>
        <end position="37"/>
    </location>
</feature>
<dbReference type="AlphaFoldDB" id="A0A2P8DLT4"/>
<feature type="transmembrane region" description="Helical" evidence="1">
    <location>
        <begin position="177"/>
        <end position="201"/>
    </location>
</feature>
<keyword evidence="1" id="KW-0472">Membrane</keyword>
<evidence type="ECO:0000256" key="2">
    <source>
        <dbReference type="SAM" id="MobiDB-lite"/>
    </source>
</evidence>
<feature type="transmembrane region" description="Helical" evidence="1">
    <location>
        <begin position="109"/>
        <end position="126"/>
    </location>
</feature>
<evidence type="ECO:0000256" key="1">
    <source>
        <dbReference type="PROSITE-ProRule" id="PRU00244"/>
    </source>
</evidence>
<name>A0A2P8DLT4_9ACTN</name>
<comment type="caution">
    <text evidence="4">The sequence shown here is derived from an EMBL/GenBank/DDBJ whole genome shotgun (WGS) entry which is preliminary data.</text>
</comment>
<accession>A0A2P8DLT4</accession>
<dbReference type="EMBL" id="PYGA01000006">
    <property type="protein sequence ID" value="PSK98179.1"/>
    <property type="molecule type" value="Genomic_DNA"/>
</dbReference>
<dbReference type="Pfam" id="PF03707">
    <property type="entry name" value="MHYT"/>
    <property type="match status" value="2"/>
</dbReference>
<dbReference type="Proteomes" id="UP000240542">
    <property type="component" value="Unassembled WGS sequence"/>
</dbReference>
<feature type="compositionally biased region" description="Low complexity" evidence="2">
    <location>
        <begin position="255"/>
        <end position="271"/>
    </location>
</feature>
<protein>
    <submittedName>
        <fullName evidence="4">NO-binding membrane sensor protein with MHYT domain</fullName>
    </submittedName>
</protein>
<feature type="transmembrane region" description="Helical" evidence="1">
    <location>
        <begin position="81"/>
        <end position="102"/>
    </location>
</feature>
<keyword evidence="1" id="KW-0812">Transmembrane</keyword>
<dbReference type="RefSeq" id="WP_106582900.1">
    <property type="nucleotide sequence ID" value="NZ_PYGA01000006.1"/>
</dbReference>
<keyword evidence="5" id="KW-1185">Reference proteome</keyword>
<feature type="transmembrane region" description="Helical" evidence="1">
    <location>
        <begin position="44"/>
        <end position="69"/>
    </location>
</feature>
<evidence type="ECO:0000313" key="4">
    <source>
        <dbReference type="EMBL" id="PSK98179.1"/>
    </source>
</evidence>
<sequence length="299" mass="29915">MTEIDHFTYGLWTPGLAYAVSFIGSLLGLGGAAQALTSHGPNRVGWLAMGAVSLGGTGIWAMHFIAMLGFSVRGAPLRYDVLLTVASAVLAIAVVAVGLTLVTRAPRSVLALVSGGAVTGAGVAAMHYTGMASMRVAVPLHHDPRYAAAAIAIAVVASTAALWAATRVSGGLATTGASLVMAAAVCAMHYTGMAGMSVGGGDHGMAHGTPETPSGASIMDFFLPLYAVVGLVTLVFAVILVSVRADRADRDDSRPAAAPRADAAPAGGAASVFTPPPKRGGADPGTHPRTGQRRPGGPA</sequence>
<gene>
    <name evidence="4" type="ORF">CLV63_106227</name>
</gene>
<dbReference type="PANTHER" id="PTHR35152">
    <property type="entry name" value="DOMAIN SIGNALLING PROTEIN, PUTATIVE (AFU_ORTHOLOGUE AFUA_5G11310)-RELATED"/>
    <property type="match status" value="1"/>
</dbReference>
<dbReference type="OrthoDB" id="3763366at2"/>
<dbReference type="PROSITE" id="PS50924">
    <property type="entry name" value="MHYT"/>
    <property type="match status" value="1"/>
</dbReference>
<dbReference type="PANTHER" id="PTHR35152:SF1">
    <property type="entry name" value="DOMAIN SIGNALLING PROTEIN, PUTATIVE (AFU_ORTHOLOGUE AFUA_5G11310)-RELATED"/>
    <property type="match status" value="1"/>
</dbReference>
<dbReference type="GO" id="GO:0016020">
    <property type="term" value="C:membrane"/>
    <property type="evidence" value="ECO:0007669"/>
    <property type="project" value="UniProtKB-UniRule"/>
</dbReference>
<feature type="transmembrane region" description="Helical" evidence="1">
    <location>
        <begin position="221"/>
        <end position="243"/>
    </location>
</feature>
<reference evidence="4 5" key="1">
    <citation type="submission" date="2018-03" db="EMBL/GenBank/DDBJ databases">
        <title>Genomic Encyclopedia of Archaeal and Bacterial Type Strains, Phase II (KMG-II): from individual species to whole genera.</title>
        <authorList>
            <person name="Goeker M."/>
        </authorList>
    </citation>
    <scope>NUCLEOTIDE SEQUENCE [LARGE SCALE GENOMIC DNA]</scope>
    <source>
        <strain evidence="4 5">DSM 45312</strain>
    </source>
</reference>
<keyword evidence="1" id="KW-1133">Transmembrane helix</keyword>
<feature type="domain" description="MHYT" evidence="3">
    <location>
        <begin position="9"/>
        <end position="199"/>
    </location>
</feature>